<accession>A0A382XK32</accession>
<protein>
    <submittedName>
        <fullName evidence="2">Uncharacterized protein</fullName>
    </submittedName>
</protein>
<reference evidence="2" key="1">
    <citation type="submission" date="2018-05" db="EMBL/GenBank/DDBJ databases">
        <authorList>
            <person name="Lanie J.A."/>
            <person name="Ng W.-L."/>
            <person name="Kazmierczak K.M."/>
            <person name="Andrzejewski T.M."/>
            <person name="Davidsen T.M."/>
            <person name="Wayne K.J."/>
            <person name="Tettelin H."/>
            <person name="Glass J.I."/>
            <person name="Rusch D."/>
            <person name="Podicherti R."/>
            <person name="Tsui H.-C.T."/>
            <person name="Winkler M.E."/>
        </authorList>
    </citation>
    <scope>NUCLEOTIDE SEQUENCE</scope>
</reference>
<dbReference type="EMBL" id="UINC01168447">
    <property type="protein sequence ID" value="SVD71482.1"/>
    <property type="molecule type" value="Genomic_DNA"/>
</dbReference>
<evidence type="ECO:0000313" key="2">
    <source>
        <dbReference type="EMBL" id="SVD71482.1"/>
    </source>
</evidence>
<keyword evidence="1" id="KW-1133">Transmembrane helix</keyword>
<sequence length="69" mass="8007">MDKRTDKNTSFQPDVDPLLLKNLIQKSDMLGLLHFAIYFITLFLLGCLSFVLLGSTWFFPVYLLYAIVF</sequence>
<proteinExistence type="predicted"/>
<evidence type="ECO:0000256" key="1">
    <source>
        <dbReference type="SAM" id="Phobius"/>
    </source>
</evidence>
<dbReference type="AlphaFoldDB" id="A0A382XK32"/>
<feature type="transmembrane region" description="Helical" evidence="1">
    <location>
        <begin position="35"/>
        <end position="68"/>
    </location>
</feature>
<organism evidence="2">
    <name type="scientific">marine metagenome</name>
    <dbReference type="NCBI Taxonomy" id="408172"/>
    <lineage>
        <taxon>unclassified sequences</taxon>
        <taxon>metagenomes</taxon>
        <taxon>ecological metagenomes</taxon>
    </lineage>
</organism>
<keyword evidence="1" id="KW-0472">Membrane</keyword>
<feature type="non-terminal residue" evidence="2">
    <location>
        <position position="69"/>
    </location>
</feature>
<name>A0A382XK32_9ZZZZ</name>
<keyword evidence="1" id="KW-0812">Transmembrane</keyword>
<gene>
    <name evidence="2" type="ORF">METZ01_LOCUS424336</name>
</gene>